<gene>
    <name evidence="1" type="ORF">CVLEPA_LOCUS18962</name>
</gene>
<keyword evidence="2" id="KW-1185">Reference proteome</keyword>
<protein>
    <submittedName>
        <fullName evidence="1">Uncharacterized protein</fullName>
    </submittedName>
</protein>
<proteinExistence type="predicted"/>
<dbReference type="EMBL" id="CAWYQH010000103">
    <property type="protein sequence ID" value="CAK8686926.1"/>
    <property type="molecule type" value="Genomic_DNA"/>
</dbReference>
<reference evidence="1 2" key="1">
    <citation type="submission" date="2024-02" db="EMBL/GenBank/DDBJ databases">
        <authorList>
            <person name="Daric V."/>
            <person name="Darras S."/>
        </authorList>
    </citation>
    <scope>NUCLEOTIDE SEQUENCE [LARGE SCALE GENOMIC DNA]</scope>
</reference>
<organism evidence="1 2">
    <name type="scientific">Clavelina lepadiformis</name>
    <name type="common">Light-bulb sea squirt</name>
    <name type="synonym">Ascidia lepadiformis</name>
    <dbReference type="NCBI Taxonomy" id="159417"/>
    <lineage>
        <taxon>Eukaryota</taxon>
        <taxon>Metazoa</taxon>
        <taxon>Chordata</taxon>
        <taxon>Tunicata</taxon>
        <taxon>Ascidiacea</taxon>
        <taxon>Aplousobranchia</taxon>
        <taxon>Clavelinidae</taxon>
        <taxon>Clavelina</taxon>
    </lineage>
</organism>
<sequence>MSERNRHLSWDDSIQIITRHPVFHGVSFHLILQSIKEKRQKPEESYLRDLESSLESNPEYLNIFTPLKSIVTQCWGFNLESRPDVRQVDDAKTDPAPEQDKTKQHIMLSYNWTDSKAVTHRRPSPRYNKDFIVASRLQDTL</sequence>
<name>A0ABP0G7W5_CLALP</name>
<comment type="caution">
    <text evidence="1">The sequence shown here is derived from an EMBL/GenBank/DDBJ whole genome shotgun (WGS) entry which is preliminary data.</text>
</comment>
<evidence type="ECO:0000313" key="2">
    <source>
        <dbReference type="Proteomes" id="UP001642483"/>
    </source>
</evidence>
<dbReference type="Proteomes" id="UP001642483">
    <property type="component" value="Unassembled WGS sequence"/>
</dbReference>
<evidence type="ECO:0000313" key="1">
    <source>
        <dbReference type="EMBL" id="CAK8686926.1"/>
    </source>
</evidence>
<accession>A0ABP0G7W5</accession>